<dbReference type="Gene3D" id="2.170.270.10">
    <property type="entry name" value="SET domain"/>
    <property type="match status" value="1"/>
</dbReference>
<protein>
    <submittedName>
        <fullName evidence="3">TPR domain protein</fullName>
    </submittedName>
</protein>
<accession>A0AA40ERF6</accession>
<feature type="repeat" description="TPR" evidence="1">
    <location>
        <begin position="198"/>
        <end position="231"/>
    </location>
</feature>
<dbReference type="SMART" id="SM00317">
    <property type="entry name" value="SET"/>
    <property type="match status" value="1"/>
</dbReference>
<keyword evidence="1" id="KW-0802">TPR repeat</keyword>
<evidence type="ECO:0000313" key="4">
    <source>
        <dbReference type="Proteomes" id="UP001172155"/>
    </source>
</evidence>
<dbReference type="Pfam" id="PF00856">
    <property type="entry name" value="SET"/>
    <property type="match status" value="1"/>
</dbReference>
<dbReference type="PROSITE" id="PS50280">
    <property type="entry name" value="SET"/>
    <property type="match status" value="1"/>
</dbReference>
<name>A0AA40ERF6_9PEZI</name>
<dbReference type="Gene3D" id="1.25.40.10">
    <property type="entry name" value="Tetratricopeptide repeat domain"/>
    <property type="match status" value="1"/>
</dbReference>
<dbReference type="SUPFAM" id="SSF82199">
    <property type="entry name" value="SET domain"/>
    <property type="match status" value="1"/>
</dbReference>
<dbReference type="InterPro" id="IPR001214">
    <property type="entry name" value="SET_dom"/>
</dbReference>
<sequence>MDTHDPSDIPEFLEMSMKQKKNLQAALLRKGQPPQWHPRQMMLGQFLWKLQHKVDRSQNFNIGTSFVPPPYPPCVTPFSELTKVMIRDLVLETQHRGKYLLLRCATPQDRMTAVMAMVEDEVDETILLQLYHQEHPDQAREEILIQGRTVIVKEPYLKEAATGGYALRVDHVSDVEFLAPTNERIPRRWRTSPAEKTAAAWKIAGNAHFNKSRHRAAIEAYTEGLGCSPTDEERQILILNRSMAHLKAGSFDKALVDADVAVLSPGASEKAPFRKAQALYGLARFRECCDVLKVLCSEHPSNTPAKDLFRRAVARLAEETNGRYDFKAMHAEAAKLRPPHLDHATFVGPVAVRPSGISGGGRGLFTTAAVSAGDILLCEKAFAHAYADESNPLNTRNVTILIDTTTDNMSMGAQAELLDRLVRKLHQNPSLSKAITDLHHGDYNPVEPTSVDGFPVVDSFLLRRIIPLNTFGCPLTTLSSHPRTSSTPAPKDNKSMFHSCGIWPLASYINHSCTSNACRAFIGDMMIVRAARSLPADTEITWRYVPPPAEPTAYLERQRLLRKSWGFMCRCGECREARDTPGSVLETRKALWKEVWELVGAQRSTVGVESVRKAEKAVARWAATYKRSPGEAPRLEVSNLQVMMAARYRACGEPVESVKMAMGALNSLGFFIEGGDLQGEEKPPVVKEWGLMADHVVDCWIFLRDVSQLVAPWRVDAVEKHAKTAYKICWGEDETFEKTFGGGK</sequence>
<dbReference type="Proteomes" id="UP001172155">
    <property type="component" value="Unassembled WGS sequence"/>
</dbReference>
<dbReference type="SUPFAM" id="SSF48452">
    <property type="entry name" value="TPR-like"/>
    <property type="match status" value="1"/>
</dbReference>
<proteinExistence type="predicted"/>
<dbReference type="InterPro" id="IPR053209">
    <property type="entry name" value="Gramillin-biosynth_MTr"/>
</dbReference>
<dbReference type="InterPro" id="IPR046341">
    <property type="entry name" value="SET_dom_sf"/>
</dbReference>
<reference evidence="3" key="1">
    <citation type="submission" date="2023-06" db="EMBL/GenBank/DDBJ databases">
        <title>Genome-scale phylogeny and comparative genomics of the fungal order Sordariales.</title>
        <authorList>
            <consortium name="Lawrence Berkeley National Laboratory"/>
            <person name="Hensen N."/>
            <person name="Bonometti L."/>
            <person name="Westerberg I."/>
            <person name="Brannstrom I.O."/>
            <person name="Guillou S."/>
            <person name="Cros-Aarteil S."/>
            <person name="Calhoun S."/>
            <person name="Haridas S."/>
            <person name="Kuo A."/>
            <person name="Mondo S."/>
            <person name="Pangilinan J."/>
            <person name="Riley R."/>
            <person name="LaButti K."/>
            <person name="Andreopoulos B."/>
            <person name="Lipzen A."/>
            <person name="Chen C."/>
            <person name="Yanf M."/>
            <person name="Daum C."/>
            <person name="Ng V."/>
            <person name="Clum A."/>
            <person name="Steindorff A."/>
            <person name="Ohm R."/>
            <person name="Martin F."/>
            <person name="Silar P."/>
            <person name="Natvig D."/>
            <person name="Lalanne C."/>
            <person name="Gautier V."/>
            <person name="Ament-velasquez S.L."/>
            <person name="Kruys A."/>
            <person name="Hutchinson M.I."/>
            <person name="Powell A.J."/>
            <person name="Barry K."/>
            <person name="Miller A.N."/>
            <person name="Grigoriev I.V."/>
            <person name="Debuchy R."/>
            <person name="Gladieux P."/>
            <person name="Thoren M.H."/>
            <person name="Johannesson H."/>
        </authorList>
    </citation>
    <scope>NUCLEOTIDE SEQUENCE</scope>
    <source>
        <strain evidence="3">SMH3187-1</strain>
    </source>
</reference>
<dbReference type="PANTHER" id="PTHR47643:SF2">
    <property type="entry name" value="TPR DOMAIN PROTEIN (AFU_ORTHOLOGUE AFUA_5G12710)"/>
    <property type="match status" value="1"/>
</dbReference>
<evidence type="ECO:0000313" key="3">
    <source>
        <dbReference type="EMBL" id="KAK0744124.1"/>
    </source>
</evidence>
<dbReference type="InterPro" id="IPR011990">
    <property type="entry name" value="TPR-like_helical_dom_sf"/>
</dbReference>
<gene>
    <name evidence="3" type="ORF">B0T18DRAFT_351760</name>
</gene>
<dbReference type="PANTHER" id="PTHR47643">
    <property type="entry name" value="TPR DOMAIN PROTEIN (AFU_ORTHOLOGUE AFUA_5G12710)"/>
    <property type="match status" value="1"/>
</dbReference>
<dbReference type="EMBL" id="JAUKUD010000005">
    <property type="protein sequence ID" value="KAK0744124.1"/>
    <property type="molecule type" value="Genomic_DNA"/>
</dbReference>
<dbReference type="AlphaFoldDB" id="A0AA40ERF6"/>
<dbReference type="InterPro" id="IPR019734">
    <property type="entry name" value="TPR_rpt"/>
</dbReference>
<evidence type="ECO:0000259" key="2">
    <source>
        <dbReference type="PROSITE" id="PS50280"/>
    </source>
</evidence>
<evidence type="ECO:0000256" key="1">
    <source>
        <dbReference type="PROSITE-ProRule" id="PRU00339"/>
    </source>
</evidence>
<organism evidence="3 4">
    <name type="scientific">Schizothecium vesticola</name>
    <dbReference type="NCBI Taxonomy" id="314040"/>
    <lineage>
        <taxon>Eukaryota</taxon>
        <taxon>Fungi</taxon>
        <taxon>Dikarya</taxon>
        <taxon>Ascomycota</taxon>
        <taxon>Pezizomycotina</taxon>
        <taxon>Sordariomycetes</taxon>
        <taxon>Sordariomycetidae</taxon>
        <taxon>Sordariales</taxon>
        <taxon>Schizotheciaceae</taxon>
        <taxon>Schizothecium</taxon>
    </lineage>
</organism>
<keyword evidence="4" id="KW-1185">Reference proteome</keyword>
<comment type="caution">
    <text evidence="3">The sequence shown here is derived from an EMBL/GenBank/DDBJ whole genome shotgun (WGS) entry which is preliminary data.</text>
</comment>
<feature type="domain" description="SET" evidence="2">
    <location>
        <begin position="348"/>
        <end position="545"/>
    </location>
</feature>
<dbReference type="PROSITE" id="PS50005">
    <property type="entry name" value="TPR"/>
    <property type="match status" value="1"/>
</dbReference>